<protein>
    <recommendedName>
        <fullName evidence="5">Adropin</fullName>
    </recommendedName>
</protein>
<evidence type="ECO:0000256" key="2">
    <source>
        <dbReference type="SAM" id="Phobius"/>
    </source>
</evidence>
<dbReference type="InterPro" id="IPR034461">
    <property type="entry name" value="Adropin"/>
</dbReference>
<feature type="transmembrane region" description="Helical" evidence="2">
    <location>
        <begin position="9"/>
        <end position="30"/>
    </location>
</feature>
<evidence type="ECO:0008006" key="5">
    <source>
        <dbReference type="Google" id="ProtNLM"/>
    </source>
</evidence>
<name>A0A643BTZ7_BALPH</name>
<evidence type="ECO:0000313" key="3">
    <source>
        <dbReference type="EMBL" id="KAB0391413.1"/>
    </source>
</evidence>
<dbReference type="PANTHER" id="PTHR38492:SF1">
    <property type="entry name" value="ADROPIN"/>
    <property type="match status" value="1"/>
</dbReference>
<dbReference type="EMBL" id="SGJD01004608">
    <property type="protein sequence ID" value="KAB0391413.1"/>
    <property type="molecule type" value="Genomic_DNA"/>
</dbReference>
<dbReference type="AlphaFoldDB" id="A0A643BTZ7"/>
<comment type="caution">
    <text evidence="3">The sequence shown here is derived from an EMBL/GenBank/DDBJ whole genome shotgun (WGS) entry which is preliminary data.</text>
</comment>
<keyword evidence="4" id="KW-1185">Reference proteome</keyword>
<reference evidence="3 4" key="1">
    <citation type="journal article" date="2019" name="PLoS ONE">
        <title>Genomic analyses reveal an absence of contemporary introgressive admixture between fin whales and blue whales, despite known hybrids.</title>
        <authorList>
            <person name="Westbury M.V."/>
            <person name="Petersen B."/>
            <person name="Lorenzen E.D."/>
        </authorList>
    </citation>
    <scope>NUCLEOTIDE SEQUENCE [LARGE SCALE GENOMIC DNA]</scope>
    <source>
        <strain evidence="3">FinWhale-01</strain>
    </source>
</reference>
<keyword evidence="2" id="KW-0812">Transmembrane</keyword>
<dbReference type="Proteomes" id="UP000437017">
    <property type="component" value="Unassembled WGS sequence"/>
</dbReference>
<keyword evidence="2" id="KW-1133">Transmembrane helix</keyword>
<sequence length="76" mass="8038">MGAAISQGALTAIICNGLLGFLLLLLWVILCWACHSCSANIDSLSKSSPNSSPGPWPEKVPLAQKLSREGSYLLQP</sequence>
<evidence type="ECO:0000313" key="4">
    <source>
        <dbReference type="Proteomes" id="UP000437017"/>
    </source>
</evidence>
<evidence type="ECO:0000256" key="1">
    <source>
        <dbReference type="SAM" id="MobiDB-lite"/>
    </source>
</evidence>
<proteinExistence type="predicted"/>
<dbReference type="GO" id="GO:0005886">
    <property type="term" value="C:plasma membrane"/>
    <property type="evidence" value="ECO:0007669"/>
    <property type="project" value="TreeGrafter"/>
</dbReference>
<feature type="region of interest" description="Disordered" evidence="1">
    <location>
        <begin position="43"/>
        <end position="76"/>
    </location>
</feature>
<dbReference type="GO" id="GO:0045747">
    <property type="term" value="P:positive regulation of Notch signaling pathway"/>
    <property type="evidence" value="ECO:0007669"/>
    <property type="project" value="TreeGrafter"/>
</dbReference>
<organism evidence="3 4">
    <name type="scientific">Balaenoptera physalus</name>
    <name type="common">Fin whale</name>
    <name type="synonym">Balaena physalus</name>
    <dbReference type="NCBI Taxonomy" id="9770"/>
    <lineage>
        <taxon>Eukaryota</taxon>
        <taxon>Metazoa</taxon>
        <taxon>Chordata</taxon>
        <taxon>Craniata</taxon>
        <taxon>Vertebrata</taxon>
        <taxon>Euteleostomi</taxon>
        <taxon>Mammalia</taxon>
        <taxon>Eutheria</taxon>
        <taxon>Laurasiatheria</taxon>
        <taxon>Artiodactyla</taxon>
        <taxon>Whippomorpha</taxon>
        <taxon>Cetacea</taxon>
        <taxon>Mysticeti</taxon>
        <taxon>Balaenopteridae</taxon>
        <taxon>Balaenoptera</taxon>
    </lineage>
</organism>
<keyword evidence="2" id="KW-0472">Membrane</keyword>
<gene>
    <name evidence="3" type="ORF">E2I00_020055</name>
</gene>
<dbReference type="PANTHER" id="PTHR38492">
    <property type="entry name" value="ADROPIN"/>
    <property type="match status" value="1"/>
</dbReference>
<accession>A0A643BTZ7</accession>